<dbReference type="Proteomes" id="UP001060085">
    <property type="component" value="Linkage Group LG03"/>
</dbReference>
<accession>A0ACC0BC73</accession>
<gene>
    <name evidence="1" type="ORF">M9H77_10577</name>
</gene>
<evidence type="ECO:0000313" key="1">
    <source>
        <dbReference type="EMBL" id="KAI5670213.1"/>
    </source>
</evidence>
<sequence>MTYNAERAANSFKNTNFLWHDILHFSDVVEEVKLTKGEVKRIEDQHFYDIKALNSGKSVSTFLPLHSPSLLAGKVVGFNDEMKEMIDRLTGGLEELDILSIVGMPGAGKTTLAMKVYALVQRDHFHRHAWCTVSQTFNSKRMFLDILEGIGASDDLSNKKEEDLAEKVYKSLRGQKYLIVLDDLWDVTAWDVLKLSFPDDNVGSRIIFTSRIHDLVSKVKSGCVPLTLRPLSEKESWELLEKNLFDQDDCPIDTFVDIGMQIATKCMGLPLALVLIAGLLKKDIMNLDWWRQIGERLDKLVAIEDCKGILEESYEQLPDFLKHCFLYFGSFPEDEKIRVNDLIILWISEGFIEKHETKSLEVVANEYLMDLVGRSLVIALRRSSTGRIKTCIVHDLLREFCLAKGSNVYVGAFPEAITELVLLKCLIIACELESVPPSIKKLKNLETFIFEHHVFRFTMNKFELMPVLEMQKLRHLFVRGECHPTGFQSNMCPISRTLRTFSCTSLLLPYERSEMAIWRNILKRVNDEKPNATAYVDEIFVDNKSFRWLNKRNCSLLGKLLVMRTEDFQMILFQDCPLSIQIQNWIVL</sequence>
<organism evidence="1 2">
    <name type="scientific">Catharanthus roseus</name>
    <name type="common">Madagascar periwinkle</name>
    <name type="synonym">Vinca rosea</name>
    <dbReference type="NCBI Taxonomy" id="4058"/>
    <lineage>
        <taxon>Eukaryota</taxon>
        <taxon>Viridiplantae</taxon>
        <taxon>Streptophyta</taxon>
        <taxon>Embryophyta</taxon>
        <taxon>Tracheophyta</taxon>
        <taxon>Spermatophyta</taxon>
        <taxon>Magnoliopsida</taxon>
        <taxon>eudicotyledons</taxon>
        <taxon>Gunneridae</taxon>
        <taxon>Pentapetalae</taxon>
        <taxon>asterids</taxon>
        <taxon>lamiids</taxon>
        <taxon>Gentianales</taxon>
        <taxon>Apocynaceae</taxon>
        <taxon>Rauvolfioideae</taxon>
        <taxon>Vinceae</taxon>
        <taxon>Catharanthinae</taxon>
        <taxon>Catharanthus</taxon>
    </lineage>
</organism>
<comment type="caution">
    <text evidence="1">The sequence shown here is derived from an EMBL/GenBank/DDBJ whole genome shotgun (WGS) entry which is preliminary data.</text>
</comment>
<proteinExistence type="predicted"/>
<dbReference type="EMBL" id="CM044703">
    <property type="protein sequence ID" value="KAI5670213.1"/>
    <property type="molecule type" value="Genomic_DNA"/>
</dbReference>
<reference evidence="2" key="1">
    <citation type="journal article" date="2023" name="Nat. Plants">
        <title>Single-cell RNA sequencing provides a high-resolution roadmap for understanding the multicellular compartmentation of specialized metabolism.</title>
        <authorList>
            <person name="Sun S."/>
            <person name="Shen X."/>
            <person name="Li Y."/>
            <person name="Li Y."/>
            <person name="Wang S."/>
            <person name="Li R."/>
            <person name="Zhang H."/>
            <person name="Shen G."/>
            <person name="Guo B."/>
            <person name="Wei J."/>
            <person name="Xu J."/>
            <person name="St-Pierre B."/>
            <person name="Chen S."/>
            <person name="Sun C."/>
        </authorList>
    </citation>
    <scope>NUCLEOTIDE SEQUENCE [LARGE SCALE GENOMIC DNA]</scope>
</reference>
<keyword evidence="2" id="KW-1185">Reference proteome</keyword>
<protein>
    <submittedName>
        <fullName evidence="1">Uncharacterized protein</fullName>
    </submittedName>
</protein>
<evidence type="ECO:0000313" key="2">
    <source>
        <dbReference type="Proteomes" id="UP001060085"/>
    </source>
</evidence>
<name>A0ACC0BC73_CATRO</name>